<dbReference type="PROSITE" id="PS50016">
    <property type="entry name" value="ZF_PHD_2"/>
    <property type="match status" value="1"/>
</dbReference>
<dbReference type="InterPro" id="IPR019787">
    <property type="entry name" value="Znf_PHD-finger"/>
</dbReference>
<feature type="domain" description="PHD-type" evidence="6">
    <location>
        <begin position="658"/>
        <end position="711"/>
    </location>
</feature>
<evidence type="ECO:0000313" key="7">
    <source>
        <dbReference type="EMBL" id="KAJ7394820.1"/>
    </source>
</evidence>
<evidence type="ECO:0000256" key="1">
    <source>
        <dbReference type="ARBA" id="ARBA00022723"/>
    </source>
</evidence>
<evidence type="ECO:0000256" key="3">
    <source>
        <dbReference type="ARBA" id="ARBA00022833"/>
    </source>
</evidence>
<dbReference type="EMBL" id="MU825396">
    <property type="protein sequence ID" value="KAJ7394820.1"/>
    <property type="molecule type" value="Genomic_DNA"/>
</dbReference>
<dbReference type="InterPro" id="IPR019786">
    <property type="entry name" value="Zinc_finger_PHD-type_CS"/>
</dbReference>
<keyword evidence="1" id="KW-0479">Metal-binding</keyword>
<comment type="caution">
    <text evidence="7">The sequence shown here is derived from an EMBL/GenBank/DDBJ whole genome shotgun (WGS) entry which is preliminary data.</text>
</comment>
<dbReference type="InterPro" id="IPR001965">
    <property type="entry name" value="Znf_PHD"/>
</dbReference>
<dbReference type="Gene3D" id="3.30.40.10">
    <property type="entry name" value="Zinc/RING finger domain, C3HC4 (zinc finger)"/>
    <property type="match status" value="1"/>
</dbReference>
<gene>
    <name evidence="7" type="ORF">OS493_000654</name>
</gene>
<reference evidence="7" key="1">
    <citation type="submission" date="2023-01" db="EMBL/GenBank/DDBJ databases">
        <title>Genome assembly of the deep-sea coral Lophelia pertusa.</title>
        <authorList>
            <person name="Herrera S."/>
            <person name="Cordes E."/>
        </authorList>
    </citation>
    <scope>NUCLEOTIDE SEQUENCE</scope>
    <source>
        <strain evidence="7">USNM1676648</strain>
        <tissue evidence="7">Polyp</tissue>
    </source>
</reference>
<dbReference type="AlphaFoldDB" id="A0A9X0A8A7"/>
<organism evidence="7 8">
    <name type="scientific">Desmophyllum pertusum</name>
    <dbReference type="NCBI Taxonomy" id="174260"/>
    <lineage>
        <taxon>Eukaryota</taxon>
        <taxon>Metazoa</taxon>
        <taxon>Cnidaria</taxon>
        <taxon>Anthozoa</taxon>
        <taxon>Hexacorallia</taxon>
        <taxon>Scleractinia</taxon>
        <taxon>Caryophylliina</taxon>
        <taxon>Caryophylliidae</taxon>
        <taxon>Desmophyllum</taxon>
    </lineage>
</organism>
<evidence type="ECO:0000256" key="4">
    <source>
        <dbReference type="PROSITE-ProRule" id="PRU00146"/>
    </source>
</evidence>
<dbReference type="OrthoDB" id="5972848at2759"/>
<evidence type="ECO:0000256" key="2">
    <source>
        <dbReference type="ARBA" id="ARBA00022771"/>
    </source>
</evidence>
<keyword evidence="8" id="KW-1185">Reference proteome</keyword>
<dbReference type="GO" id="GO:0008270">
    <property type="term" value="F:zinc ion binding"/>
    <property type="evidence" value="ECO:0007669"/>
    <property type="project" value="UniProtKB-KW"/>
</dbReference>
<name>A0A9X0A8A7_9CNID</name>
<dbReference type="InterPro" id="IPR011011">
    <property type="entry name" value="Znf_FYVE_PHD"/>
</dbReference>
<dbReference type="CDD" id="cd15517">
    <property type="entry name" value="PHD_TCF19_like"/>
    <property type="match status" value="1"/>
</dbReference>
<keyword evidence="2 4" id="KW-0863">Zinc-finger</keyword>
<dbReference type="Proteomes" id="UP001163046">
    <property type="component" value="Unassembled WGS sequence"/>
</dbReference>
<proteinExistence type="predicted"/>
<evidence type="ECO:0000259" key="6">
    <source>
        <dbReference type="PROSITE" id="PS50016"/>
    </source>
</evidence>
<dbReference type="PROSITE" id="PS01359">
    <property type="entry name" value="ZF_PHD_1"/>
    <property type="match status" value="1"/>
</dbReference>
<feature type="region of interest" description="Disordered" evidence="5">
    <location>
        <begin position="1"/>
        <end position="25"/>
    </location>
</feature>
<dbReference type="SUPFAM" id="SSF57903">
    <property type="entry name" value="FYVE/PHD zinc finger"/>
    <property type="match status" value="1"/>
</dbReference>
<feature type="region of interest" description="Disordered" evidence="5">
    <location>
        <begin position="618"/>
        <end position="652"/>
    </location>
</feature>
<dbReference type="InterPro" id="IPR013083">
    <property type="entry name" value="Znf_RING/FYVE/PHD"/>
</dbReference>
<evidence type="ECO:0000313" key="8">
    <source>
        <dbReference type="Proteomes" id="UP001163046"/>
    </source>
</evidence>
<sequence>MENTRENNADVEVRSDSESSEAGIWAMGVESPMDERGKLLIKKRRAAIRRNSVREIKKRLAEKRLLERRSKKVGKIISECPGVGEAIEDFVKQCGAGADAWRRTGALTFDGNRKVKKKATFRRIKEHLEGKYGRSISYGSVVQLCCARNKRRRSAARYHGLANVVSKRARKDFNIRYNPDWHWSSSLYSALDKLQYKDGSNITNIGRDDQAGFRLDTMATHKLHATLCVKGSEHCTTRSDYVNKYPSMLQTTSYNFPSTGTTGEICAGIVKAPVLYKKNAAQHFCDLQMIEKQEEIRPAFTNPITNERKEVECARVDGSYDEGPSHLEVEYWWTVRHLNTESRMELVTSRNSGASYKNRVELQNDCLAFAHANLFIPSTLNGSCLNSSGKVDEKLLSENLNSAIDVYISRVDKAPCAGTEIHLYRGADSADYQEQNELLKVFLKGSKAAKEKLKKDHPDDYAHFKQIWDVRKSHLWKDLPLKYIFCLSCCYQEGCVHPKCKEGNPSEETSWYPGGPPLSFIPIPTADPKRCYGRQNCDECQGLCSGHYLKVEDLWQHVSNGGKVQAETPSEIILREFNRHHVIPEEGRLSEIAQEVLLSYEEVKMWFDHLSNIHQNRKRGVEKAARTRKAKSQSQSKTVRAKSKEQQPTKQLVTTQPQEVCSACLAEEPPGEQDIDWIGCDSCAGWFHVICVGPCNKKVPNQWQCSSCVESWEQGF</sequence>
<dbReference type="SMART" id="SM00249">
    <property type="entry name" value="PHD"/>
    <property type="match status" value="1"/>
</dbReference>
<protein>
    <recommendedName>
        <fullName evidence="6">PHD-type domain-containing protein</fullName>
    </recommendedName>
</protein>
<keyword evidence="3" id="KW-0862">Zinc</keyword>
<accession>A0A9X0A8A7</accession>
<feature type="compositionally biased region" description="Basic and acidic residues" evidence="5">
    <location>
        <begin position="1"/>
        <end position="17"/>
    </location>
</feature>
<evidence type="ECO:0000256" key="5">
    <source>
        <dbReference type="SAM" id="MobiDB-lite"/>
    </source>
</evidence>